<dbReference type="EMBL" id="AMGX01000006">
    <property type="protein sequence ID" value="EXJ72387.1"/>
    <property type="molecule type" value="Genomic_DNA"/>
</dbReference>
<gene>
    <name evidence="2" type="ORF">A1O5_04891</name>
</gene>
<feature type="compositionally biased region" description="Low complexity" evidence="1">
    <location>
        <begin position="9"/>
        <end position="18"/>
    </location>
</feature>
<reference evidence="2 3" key="1">
    <citation type="submission" date="2013-03" db="EMBL/GenBank/DDBJ databases">
        <title>The Genome Sequence of Cladophialophora psammophila CBS 110553.</title>
        <authorList>
            <consortium name="The Broad Institute Genomics Platform"/>
            <person name="Cuomo C."/>
            <person name="de Hoog S."/>
            <person name="Gorbushina A."/>
            <person name="Walker B."/>
            <person name="Young S.K."/>
            <person name="Zeng Q."/>
            <person name="Gargeya S."/>
            <person name="Fitzgerald M."/>
            <person name="Haas B."/>
            <person name="Abouelleil A."/>
            <person name="Allen A.W."/>
            <person name="Alvarado L."/>
            <person name="Arachchi H.M."/>
            <person name="Berlin A.M."/>
            <person name="Chapman S.B."/>
            <person name="Gainer-Dewar J."/>
            <person name="Goldberg J."/>
            <person name="Griggs A."/>
            <person name="Gujja S."/>
            <person name="Hansen M."/>
            <person name="Howarth C."/>
            <person name="Imamovic A."/>
            <person name="Ireland A."/>
            <person name="Larimer J."/>
            <person name="McCowan C."/>
            <person name="Murphy C."/>
            <person name="Pearson M."/>
            <person name="Poon T.W."/>
            <person name="Priest M."/>
            <person name="Roberts A."/>
            <person name="Saif S."/>
            <person name="Shea T."/>
            <person name="Sisk P."/>
            <person name="Sykes S."/>
            <person name="Wortman J."/>
            <person name="Nusbaum C."/>
            <person name="Birren B."/>
        </authorList>
    </citation>
    <scope>NUCLEOTIDE SEQUENCE [LARGE SCALE GENOMIC DNA]</scope>
    <source>
        <strain evidence="2 3">CBS 110553</strain>
    </source>
</reference>
<evidence type="ECO:0000313" key="2">
    <source>
        <dbReference type="EMBL" id="EXJ72387.1"/>
    </source>
</evidence>
<name>W9WW25_9EURO</name>
<evidence type="ECO:0000313" key="3">
    <source>
        <dbReference type="Proteomes" id="UP000019471"/>
    </source>
</evidence>
<dbReference type="HOGENOM" id="CLU_2542397_0_0_1"/>
<proteinExistence type="predicted"/>
<feature type="compositionally biased region" description="Basic and acidic residues" evidence="1">
    <location>
        <begin position="26"/>
        <end position="35"/>
    </location>
</feature>
<keyword evidence="3" id="KW-1185">Reference proteome</keyword>
<protein>
    <submittedName>
        <fullName evidence="2">Uncharacterized protein</fullName>
    </submittedName>
</protein>
<dbReference type="AlphaFoldDB" id="W9WW25"/>
<dbReference type="OrthoDB" id="4151620at2759"/>
<organism evidence="2 3">
    <name type="scientific">Cladophialophora psammophila CBS 110553</name>
    <dbReference type="NCBI Taxonomy" id="1182543"/>
    <lineage>
        <taxon>Eukaryota</taxon>
        <taxon>Fungi</taxon>
        <taxon>Dikarya</taxon>
        <taxon>Ascomycota</taxon>
        <taxon>Pezizomycotina</taxon>
        <taxon>Eurotiomycetes</taxon>
        <taxon>Chaetothyriomycetidae</taxon>
        <taxon>Chaetothyriales</taxon>
        <taxon>Herpotrichiellaceae</taxon>
        <taxon>Cladophialophora</taxon>
    </lineage>
</organism>
<dbReference type="RefSeq" id="XP_007743685.1">
    <property type="nucleotide sequence ID" value="XM_007745495.1"/>
</dbReference>
<dbReference type="GeneID" id="19189612"/>
<evidence type="ECO:0000256" key="1">
    <source>
        <dbReference type="SAM" id="MobiDB-lite"/>
    </source>
</evidence>
<feature type="region of interest" description="Disordered" evidence="1">
    <location>
        <begin position="1"/>
        <end position="35"/>
    </location>
</feature>
<accession>W9WW25</accession>
<comment type="caution">
    <text evidence="2">The sequence shown here is derived from an EMBL/GenBank/DDBJ whole genome shotgun (WGS) entry which is preliminary data.</text>
</comment>
<dbReference type="Proteomes" id="UP000019471">
    <property type="component" value="Unassembled WGS sequence"/>
</dbReference>
<sequence>MSGAKPEARSSSCAASDSAKGRPQPHHVDDPPIDKDKVASRLQASGMELELDKFMGTITATESPDAVIKTIASTKGIQFYETG</sequence>